<keyword evidence="4" id="KW-0963">Cytoplasm</keyword>
<evidence type="ECO:0000313" key="11">
    <source>
        <dbReference type="EMBL" id="GET88781.1"/>
    </source>
</evidence>
<evidence type="ECO:0000313" key="12">
    <source>
        <dbReference type="Proteomes" id="UP000419144"/>
    </source>
</evidence>
<organism evidence="11 12">
    <name type="scientific">Leishmania tarentolae</name>
    <name type="common">Sauroleishmania tarentolae</name>
    <dbReference type="NCBI Taxonomy" id="5689"/>
    <lineage>
        <taxon>Eukaryota</taxon>
        <taxon>Discoba</taxon>
        <taxon>Euglenozoa</taxon>
        <taxon>Kinetoplastea</taxon>
        <taxon>Metakinetoplastina</taxon>
        <taxon>Trypanosomatida</taxon>
        <taxon>Trypanosomatidae</taxon>
        <taxon>Leishmaniinae</taxon>
        <taxon>Leishmania</taxon>
        <taxon>lizard Leishmania</taxon>
    </lineage>
</organism>
<comment type="similarity">
    <text evidence="2">Belongs to the CEP162 family.</text>
</comment>
<dbReference type="EMBL" id="BLBS01000030">
    <property type="protein sequence ID" value="GET88781.1"/>
    <property type="molecule type" value="Genomic_DNA"/>
</dbReference>
<dbReference type="AlphaFoldDB" id="A0A640KHV2"/>
<dbReference type="PANTHER" id="PTHR34031">
    <property type="entry name" value="CENTROSOMAL PROTEIN OF 162 KDA"/>
    <property type="match status" value="1"/>
</dbReference>
<evidence type="ECO:0000256" key="3">
    <source>
        <dbReference type="ARBA" id="ARBA00021406"/>
    </source>
</evidence>
<evidence type="ECO:0000256" key="5">
    <source>
        <dbReference type="ARBA" id="ARBA00022701"/>
    </source>
</evidence>
<keyword evidence="7 9" id="KW-0175">Coiled coil</keyword>
<evidence type="ECO:0000256" key="4">
    <source>
        <dbReference type="ARBA" id="ARBA00022490"/>
    </source>
</evidence>
<dbReference type="OrthoDB" id="2157184at2759"/>
<dbReference type="Proteomes" id="UP000419144">
    <property type="component" value="Unassembled WGS sequence"/>
</dbReference>
<evidence type="ECO:0000256" key="7">
    <source>
        <dbReference type="ARBA" id="ARBA00023054"/>
    </source>
</evidence>
<gene>
    <name evidence="11" type="ORF">LtaPh_2314000</name>
</gene>
<proteinExistence type="inferred from homology"/>
<evidence type="ECO:0000256" key="1">
    <source>
        <dbReference type="ARBA" id="ARBA00004114"/>
    </source>
</evidence>
<comment type="subcellular location">
    <subcellularLocation>
        <location evidence="1">Cytoplasm</location>
        <location evidence="1">Cytoskeleton</location>
        <location evidence="1">Microtubule organizing center</location>
        <location evidence="1">Centrosome</location>
        <location evidence="1">Centriole</location>
    </subcellularLocation>
</comment>
<protein>
    <recommendedName>
        <fullName evidence="3">Centrosomal protein of 162 kDa</fullName>
    </recommendedName>
</protein>
<keyword evidence="8" id="KW-0206">Cytoskeleton</keyword>
<feature type="compositionally biased region" description="Polar residues" evidence="10">
    <location>
        <begin position="422"/>
        <end position="433"/>
    </location>
</feature>
<dbReference type="InterPro" id="IPR038774">
    <property type="entry name" value="CEP162-like"/>
</dbReference>
<dbReference type="VEuPathDB" id="TriTrypDB:LtaPh_2314000"/>
<keyword evidence="12" id="KW-1185">Reference proteome</keyword>
<dbReference type="GO" id="GO:0005879">
    <property type="term" value="C:axonemal microtubule"/>
    <property type="evidence" value="ECO:0007669"/>
    <property type="project" value="TreeGrafter"/>
</dbReference>
<accession>A0A640KHV2</accession>
<keyword evidence="5" id="KW-0493">Microtubule</keyword>
<dbReference type="GO" id="GO:0005814">
    <property type="term" value="C:centriole"/>
    <property type="evidence" value="ECO:0007669"/>
    <property type="project" value="UniProtKB-SubCell"/>
</dbReference>
<sequence>MLINIYRKVRFVMALPSPSFTAAVDSANELLDVMDSGVKNASTSSIGSKISSASGCKYPSNLAPAPAVNAEKARTTGETSLKTSTGPIENSYVTSTMVYENFDAVRKEMETQEKIIATLQRDNEALLKEKKEIFSRCKQLEHDFEHQEAKYSLLLSAQQDFAARSNMHASNDSAKIVNLQAQIEELQTNLETEKRRCTILLQERNDLARSKSDTASVVGCAEITNVAVVRDPQSRAEDMVAKLHESQRIYSIQKSTIDALHAEVTRLESERRLLHSRENDLLREVDSLRTQVRDLESALQQNKRSIRELMSSCQAGNENAQRVKKQESRIYLLEKALLEKDEFTKRAMDELRKETEEVCERYQSTIAELRQRLEVPKDDPELRRRIRILERENLDLRRALGGSSVSLAVESGEPIQKVAVKPTSQSDAASNTDKLGGQALKAPDSHEIEGTHLQCVIERLRAEICDQKQRNITLQSKLDSIHAEWDTRVAEMKTNFALQLQTMRSAHNEELSRLEASHQSQLLEISKCSKADRGDNFASRLSRIVEEKGYDASLIAIGERLCFLEKRYRQKEEEKMHEILEMKRVIELEKRIQKEKTDLLLEQKNTQIKRFQVQLDELLASLSILQATS</sequence>
<feature type="coiled-coil region" evidence="9">
    <location>
        <begin position="278"/>
        <end position="312"/>
    </location>
</feature>
<keyword evidence="6" id="KW-0970">Cilium biogenesis/degradation</keyword>
<evidence type="ECO:0000256" key="8">
    <source>
        <dbReference type="ARBA" id="ARBA00023212"/>
    </source>
</evidence>
<evidence type="ECO:0000256" key="9">
    <source>
        <dbReference type="SAM" id="Coils"/>
    </source>
</evidence>
<comment type="caution">
    <text evidence="11">The sequence shown here is derived from an EMBL/GenBank/DDBJ whole genome shotgun (WGS) entry which is preliminary data.</text>
</comment>
<dbReference type="GO" id="GO:0060271">
    <property type="term" value="P:cilium assembly"/>
    <property type="evidence" value="ECO:0007669"/>
    <property type="project" value="TreeGrafter"/>
</dbReference>
<feature type="coiled-coil region" evidence="9">
    <location>
        <begin position="102"/>
        <end position="143"/>
    </location>
</feature>
<reference evidence="11" key="1">
    <citation type="submission" date="2019-11" db="EMBL/GenBank/DDBJ databases">
        <title>Leishmania tarentolae CDS.</title>
        <authorList>
            <person name="Goto Y."/>
            <person name="Yamagishi J."/>
        </authorList>
    </citation>
    <scope>NUCLEOTIDE SEQUENCE [LARGE SCALE GENOMIC DNA]</scope>
    <source>
        <strain evidence="11">Parrot Tar II</strain>
    </source>
</reference>
<evidence type="ECO:0000256" key="10">
    <source>
        <dbReference type="SAM" id="MobiDB-lite"/>
    </source>
</evidence>
<evidence type="ECO:0000256" key="6">
    <source>
        <dbReference type="ARBA" id="ARBA00022794"/>
    </source>
</evidence>
<evidence type="ECO:0000256" key="2">
    <source>
        <dbReference type="ARBA" id="ARBA00009485"/>
    </source>
</evidence>
<dbReference type="PANTHER" id="PTHR34031:SF1">
    <property type="entry name" value="CENTROSOMAL PROTEIN OF 162 KDA"/>
    <property type="match status" value="1"/>
</dbReference>
<feature type="coiled-coil region" evidence="9">
    <location>
        <begin position="169"/>
        <end position="203"/>
    </location>
</feature>
<name>A0A640KHV2_LEITA</name>
<feature type="region of interest" description="Disordered" evidence="10">
    <location>
        <begin position="419"/>
        <end position="439"/>
    </location>
</feature>